<sequence length="128" mass="13981">MVVVAVIAILAAIALPSYESYIRKSRARTAAADLAALSLNVENDFRRKLVYPQSSEDKSNTADIHARFPGWNAATAQYFNFSIKFNADDYVLTAQGIKTLTSCDLTMTVEHSGSTATQATTFCGFSTW</sequence>
<dbReference type="GO" id="GO:0043683">
    <property type="term" value="P:type IV pilus assembly"/>
    <property type="evidence" value="ECO:0007669"/>
    <property type="project" value="InterPro"/>
</dbReference>
<dbReference type="RefSeq" id="WP_136574400.1">
    <property type="nucleotide sequence ID" value="NZ_STFG01000019.1"/>
</dbReference>
<dbReference type="Pfam" id="PF16732">
    <property type="entry name" value="ComP_DUS"/>
    <property type="match status" value="1"/>
</dbReference>
<name>A0A4S8EUW9_9BURK</name>
<proteinExistence type="predicted"/>
<dbReference type="EMBL" id="STFG01000019">
    <property type="protein sequence ID" value="THT98687.1"/>
    <property type="molecule type" value="Genomic_DNA"/>
</dbReference>
<accession>A0A4S8EUW9</accession>
<dbReference type="AlphaFoldDB" id="A0A4S8EUW9"/>
<comment type="caution">
    <text evidence="1">The sequence shown here is derived from an EMBL/GenBank/DDBJ whole genome shotgun (WGS) entry which is preliminary data.</text>
</comment>
<dbReference type="InterPro" id="IPR045584">
    <property type="entry name" value="Pilin-like"/>
</dbReference>
<gene>
    <name evidence="1" type="ORF">E9531_14025</name>
</gene>
<protein>
    <submittedName>
        <fullName evidence="1">Pilus assembly protein PilE</fullName>
    </submittedName>
</protein>
<reference evidence="1 2" key="1">
    <citation type="journal article" date="2015" name="Antonie Van Leeuwenhoek">
        <title>Lampropedia puyangensis sp. nov., isolated from symptomatic bark of Populus ? euramericana canker and emended description of Lampropedia hyalina (Ehrenberg 1832) Lee et al. 2004.</title>
        <authorList>
            <person name="Li Y."/>
            <person name="Wang T."/>
            <person name="Piao C.G."/>
            <person name="Wang L.F."/>
            <person name="Tian G.Z."/>
            <person name="Zhu T.H."/>
            <person name="Guo M.W."/>
        </authorList>
    </citation>
    <scope>NUCLEOTIDE SEQUENCE [LARGE SCALE GENOMIC DNA]</scope>
    <source>
        <strain evidence="1 2">2-bin</strain>
    </source>
</reference>
<dbReference type="SUPFAM" id="SSF54523">
    <property type="entry name" value="Pili subunits"/>
    <property type="match status" value="1"/>
</dbReference>
<dbReference type="InterPro" id="IPR031982">
    <property type="entry name" value="PilE-like"/>
</dbReference>
<dbReference type="Gene3D" id="3.30.700.10">
    <property type="entry name" value="Glycoprotein, Type 4 Pilin"/>
    <property type="match status" value="1"/>
</dbReference>
<evidence type="ECO:0000313" key="2">
    <source>
        <dbReference type="Proteomes" id="UP000308917"/>
    </source>
</evidence>
<dbReference type="Proteomes" id="UP000308917">
    <property type="component" value="Unassembled WGS sequence"/>
</dbReference>
<evidence type="ECO:0000313" key="1">
    <source>
        <dbReference type="EMBL" id="THT98687.1"/>
    </source>
</evidence>
<keyword evidence="2" id="KW-1185">Reference proteome</keyword>
<organism evidence="1 2">
    <name type="scientific">Lampropedia puyangensis</name>
    <dbReference type="NCBI Taxonomy" id="1330072"/>
    <lineage>
        <taxon>Bacteria</taxon>
        <taxon>Pseudomonadati</taxon>
        <taxon>Pseudomonadota</taxon>
        <taxon>Betaproteobacteria</taxon>
        <taxon>Burkholderiales</taxon>
        <taxon>Comamonadaceae</taxon>
        <taxon>Lampropedia</taxon>
    </lineage>
</organism>